<proteinExistence type="predicted"/>
<organism evidence="1">
    <name type="scientific">Oryza brachyantha</name>
    <name type="common">malo sina</name>
    <dbReference type="NCBI Taxonomy" id="4533"/>
    <lineage>
        <taxon>Eukaryota</taxon>
        <taxon>Viridiplantae</taxon>
        <taxon>Streptophyta</taxon>
        <taxon>Embryophyta</taxon>
        <taxon>Tracheophyta</taxon>
        <taxon>Spermatophyta</taxon>
        <taxon>Magnoliopsida</taxon>
        <taxon>Liliopsida</taxon>
        <taxon>Poales</taxon>
        <taxon>Poaceae</taxon>
        <taxon>BOP clade</taxon>
        <taxon>Oryzoideae</taxon>
        <taxon>Oryzeae</taxon>
        <taxon>Oryzinae</taxon>
        <taxon>Oryza</taxon>
    </lineage>
</organism>
<accession>J3M8I6</accession>
<dbReference type="Proteomes" id="UP000006038">
    <property type="component" value="Chromosome 5"/>
</dbReference>
<reference evidence="1" key="1">
    <citation type="journal article" date="2013" name="Nat. Commun.">
        <title>Whole-genome sequencing of Oryza brachyantha reveals mechanisms underlying Oryza genome evolution.</title>
        <authorList>
            <person name="Chen J."/>
            <person name="Huang Q."/>
            <person name="Gao D."/>
            <person name="Wang J."/>
            <person name="Lang Y."/>
            <person name="Liu T."/>
            <person name="Li B."/>
            <person name="Bai Z."/>
            <person name="Luis Goicoechea J."/>
            <person name="Liang C."/>
            <person name="Chen C."/>
            <person name="Zhang W."/>
            <person name="Sun S."/>
            <person name="Liao Y."/>
            <person name="Zhang X."/>
            <person name="Yang L."/>
            <person name="Song C."/>
            <person name="Wang M."/>
            <person name="Shi J."/>
            <person name="Liu G."/>
            <person name="Liu J."/>
            <person name="Zhou H."/>
            <person name="Zhou W."/>
            <person name="Yu Q."/>
            <person name="An N."/>
            <person name="Chen Y."/>
            <person name="Cai Q."/>
            <person name="Wang B."/>
            <person name="Liu B."/>
            <person name="Min J."/>
            <person name="Huang Y."/>
            <person name="Wu H."/>
            <person name="Li Z."/>
            <person name="Zhang Y."/>
            <person name="Yin Y."/>
            <person name="Song W."/>
            <person name="Jiang J."/>
            <person name="Jackson S.A."/>
            <person name="Wing R.A."/>
            <person name="Wang J."/>
            <person name="Chen M."/>
        </authorList>
    </citation>
    <scope>NUCLEOTIDE SEQUENCE [LARGE SCALE GENOMIC DNA]</scope>
    <source>
        <strain evidence="1">cv. IRGC 101232</strain>
    </source>
</reference>
<keyword evidence="2" id="KW-1185">Reference proteome</keyword>
<dbReference type="HOGENOM" id="CLU_2162315_0_0_1"/>
<evidence type="ECO:0000313" key="1">
    <source>
        <dbReference type="EnsemblPlants" id="OB05G29100.1"/>
    </source>
</evidence>
<dbReference type="AlphaFoldDB" id="J3M8I6"/>
<name>J3M8I6_ORYBR</name>
<dbReference type="EnsemblPlants" id="OB05G29100.1">
    <property type="protein sequence ID" value="OB05G29100.1"/>
    <property type="gene ID" value="OB05G29100"/>
</dbReference>
<sequence>MHLATNFGSNDGMHICKLKEHNFYMQTSSINIFRGKSCNFCVTKSTWTTQRNLNFKFINFYEISVIPSQLTPLEMCNYNFAYLASAVEVRPSNGPTRIAAIGGGLVVPGLE</sequence>
<dbReference type="Gramene" id="OB05G29100.1">
    <property type="protein sequence ID" value="OB05G29100.1"/>
    <property type="gene ID" value="OB05G29100"/>
</dbReference>
<evidence type="ECO:0000313" key="2">
    <source>
        <dbReference type="Proteomes" id="UP000006038"/>
    </source>
</evidence>
<reference evidence="1" key="2">
    <citation type="submission" date="2013-04" db="UniProtKB">
        <authorList>
            <consortium name="EnsemblPlants"/>
        </authorList>
    </citation>
    <scope>IDENTIFICATION</scope>
</reference>
<protein>
    <submittedName>
        <fullName evidence="1">Uncharacterized protein</fullName>
    </submittedName>
</protein>